<dbReference type="AlphaFoldDB" id="A0A1B1A1M9"/>
<reference evidence="1 2" key="1">
    <citation type="journal article" date="2016" name="ISME J.">
        <title>Global occurrence and heterogeneity of the Roseobacter-clade species Ruegeria mobilis.</title>
        <authorList>
            <person name="Sonnenschein E."/>
            <person name="Gram L."/>
        </authorList>
    </citation>
    <scope>NUCLEOTIDE SEQUENCE [LARGE SCALE GENOMIC DNA]</scope>
    <source>
        <strain evidence="1 2">F1926</strain>
    </source>
</reference>
<sequence>MQDLVTRLTLLNRPRLLARSARFGADDYVRHRDLKRLLRNPASQGLAAILMQLLDLEAAQEAARKSQNPGYSFARHIEVLIALVAESRVYLASRATKGAATKNGATLGAV</sequence>
<protein>
    <submittedName>
        <fullName evidence="1">Uncharacterized protein</fullName>
    </submittedName>
</protein>
<dbReference type="Proteomes" id="UP000013243">
    <property type="component" value="Chromosome"/>
</dbReference>
<dbReference type="STRING" id="1265309.K529_006705"/>
<dbReference type="OrthoDB" id="7875218at2"/>
<proteinExistence type="predicted"/>
<dbReference type="GeneID" id="28249507"/>
<dbReference type="EMBL" id="CP015230">
    <property type="protein sequence ID" value="ANP40451.1"/>
    <property type="molecule type" value="Genomic_DNA"/>
</dbReference>
<accession>A0A1B1A1M9</accession>
<evidence type="ECO:0000313" key="1">
    <source>
        <dbReference type="EMBL" id="ANP40451.1"/>
    </source>
</evidence>
<organism evidence="1 2">
    <name type="scientific">Tritonibacter mobilis F1926</name>
    <dbReference type="NCBI Taxonomy" id="1265309"/>
    <lineage>
        <taxon>Bacteria</taxon>
        <taxon>Pseudomonadati</taxon>
        <taxon>Pseudomonadota</taxon>
        <taxon>Alphaproteobacteria</taxon>
        <taxon>Rhodobacterales</taxon>
        <taxon>Paracoccaceae</taxon>
        <taxon>Tritonibacter</taxon>
    </lineage>
</organism>
<dbReference type="KEGG" id="rmb:K529_006705"/>
<dbReference type="RefSeq" id="WP_005611633.1">
    <property type="nucleotide sequence ID" value="NZ_CP015230.1"/>
</dbReference>
<evidence type="ECO:0000313" key="2">
    <source>
        <dbReference type="Proteomes" id="UP000013243"/>
    </source>
</evidence>
<gene>
    <name evidence="1" type="ORF">K529_006705</name>
</gene>
<name>A0A1B1A1M9_9RHOB</name>
<dbReference type="InterPro" id="IPR045516">
    <property type="entry name" value="DUF6477"/>
</dbReference>
<dbReference type="Pfam" id="PF20083">
    <property type="entry name" value="DUF6477"/>
    <property type="match status" value="1"/>
</dbReference>